<dbReference type="STRING" id="1193682.BJP25_21630"/>
<feature type="transmembrane region" description="Helical" evidence="1">
    <location>
        <begin position="20"/>
        <end position="43"/>
    </location>
</feature>
<feature type="transmembrane region" description="Helical" evidence="1">
    <location>
        <begin position="233"/>
        <end position="254"/>
    </location>
</feature>
<dbReference type="AlphaFoldDB" id="A0A1Q9LKT2"/>
<evidence type="ECO:0000313" key="2">
    <source>
        <dbReference type="EMBL" id="OLR92642.1"/>
    </source>
</evidence>
<feature type="transmembrane region" description="Helical" evidence="1">
    <location>
        <begin position="274"/>
        <end position="294"/>
    </location>
</feature>
<reference evidence="2 3" key="1">
    <citation type="submission" date="2016-10" db="EMBL/GenBank/DDBJ databases">
        <title>The Draft Genome Sequence of Actinokineospora bangkokensis 44EHWT reveals the biosynthetic pathway of antifungal compounds Thailandins with unusual extender unit butylmalonyl-CoA.</title>
        <authorList>
            <person name="Greule A."/>
            <person name="Intra B."/>
            <person name="Flemming S."/>
            <person name="Rommel M.G."/>
            <person name="Panbangred W."/>
            <person name="Bechthold A."/>
        </authorList>
    </citation>
    <scope>NUCLEOTIDE SEQUENCE [LARGE SCALE GENOMIC DNA]</scope>
    <source>
        <strain evidence="2 3">44EHW</strain>
    </source>
</reference>
<dbReference type="Proteomes" id="UP000186040">
    <property type="component" value="Unassembled WGS sequence"/>
</dbReference>
<keyword evidence="1" id="KW-0812">Transmembrane</keyword>
<feature type="transmembrane region" description="Helical" evidence="1">
    <location>
        <begin position="206"/>
        <end position="226"/>
    </location>
</feature>
<feature type="transmembrane region" description="Helical" evidence="1">
    <location>
        <begin position="177"/>
        <end position="200"/>
    </location>
</feature>
<feature type="transmembrane region" description="Helical" evidence="1">
    <location>
        <begin position="149"/>
        <end position="170"/>
    </location>
</feature>
<keyword evidence="3" id="KW-1185">Reference proteome</keyword>
<feature type="transmembrane region" description="Helical" evidence="1">
    <location>
        <begin position="334"/>
        <end position="356"/>
    </location>
</feature>
<proteinExistence type="predicted"/>
<evidence type="ECO:0000256" key="1">
    <source>
        <dbReference type="SAM" id="Phobius"/>
    </source>
</evidence>
<accession>A0A1Q9LKT2</accession>
<feature type="transmembrane region" description="Helical" evidence="1">
    <location>
        <begin position="106"/>
        <end position="129"/>
    </location>
</feature>
<feature type="transmembrane region" description="Helical" evidence="1">
    <location>
        <begin position="301"/>
        <end position="322"/>
    </location>
</feature>
<keyword evidence="1" id="KW-1133">Transmembrane helix</keyword>
<protein>
    <submittedName>
        <fullName evidence="2">Uncharacterized protein</fullName>
    </submittedName>
</protein>
<gene>
    <name evidence="2" type="ORF">BJP25_21630</name>
</gene>
<keyword evidence="1" id="KW-0472">Membrane</keyword>
<name>A0A1Q9LKT2_9PSEU</name>
<feature type="transmembrane region" description="Helical" evidence="1">
    <location>
        <begin position="63"/>
        <end position="85"/>
    </location>
</feature>
<comment type="caution">
    <text evidence="2">The sequence shown here is derived from an EMBL/GenBank/DDBJ whole genome shotgun (WGS) entry which is preliminary data.</text>
</comment>
<dbReference type="EMBL" id="MKQR01000016">
    <property type="protein sequence ID" value="OLR92642.1"/>
    <property type="molecule type" value="Genomic_DNA"/>
</dbReference>
<sequence>MGMDMTAGTLPRARVGGAALSGGLPTAAALLLGSLITLVGLTWDVQWHTDVGPDTFFTLPHLFLYAGSAIAGLASLTAVLAATAAQRAGRDPDPVAGGVPVAVLGVFKAPVGHLVAGCGAASFLVYGLWDLWWHSLYGFDAVIESPPHIGLLLSVMATMVGTAVVFAAAFEHRWGKVGLVVSLGALAAFSTIVVLGLTSVDGPFEAVYTAMAWLVVMLVVTAGGFARKAGLMVWVAAALGVVQLVGWWFSPWAARVYAESVGLPVRDYVRGVPVMPALMPMLLIPVALLLELFAARARRGAGWAPVVGGGVAGAVLAGVQGVQDSLVYGYRVQVAQLLPNAVAGLVVGLLAGFLGWRFGRMLRAANPGAPTRSDTAIPAPAVPAAVKEA</sequence>
<organism evidence="2 3">
    <name type="scientific">Actinokineospora bangkokensis</name>
    <dbReference type="NCBI Taxonomy" id="1193682"/>
    <lineage>
        <taxon>Bacteria</taxon>
        <taxon>Bacillati</taxon>
        <taxon>Actinomycetota</taxon>
        <taxon>Actinomycetes</taxon>
        <taxon>Pseudonocardiales</taxon>
        <taxon>Pseudonocardiaceae</taxon>
        <taxon>Actinokineospora</taxon>
    </lineage>
</organism>
<evidence type="ECO:0000313" key="3">
    <source>
        <dbReference type="Proteomes" id="UP000186040"/>
    </source>
</evidence>